<keyword evidence="1" id="KW-0732">Signal</keyword>
<proteinExistence type="predicted"/>
<sequence length="43" mass="4521">MKKWLTSICLAVTLIAGFASAGAASNLSTFAEEEAARTLPNQH</sequence>
<reference evidence="3" key="1">
    <citation type="journal article" date="2019" name="Int. J. Syst. Evol. Microbiol.">
        <title>The Global Catalogue of Microorganisms (GCM) 10K type strain sequencing project: providing services to taxonomists for standard genome sequencing and annotation.</title>
        <authorList>
            <consortium name="The Broad Institute Genomics Platform"/>
            <consortium name="The Broad Institute Genome Sequencing Center for Infectious Disease"/>
            <person name="Wu L."/>
            <person name="Ma J."/>
        </authorList>
    </citation>
    <scope>NUCLEOTIDE SEQUENCE [LARGE SCALE GENOMIC DNA]</scope>
    <source>
        <strain evidence="3">CCUG 61889</strain>
    </source>
</reference>
<feature type="signal peptide" evidence="1">
    <location>
        <begin position="1"/>
        <end position="21"/>
    </location>
</feature>
<organism evidence="2 3">
    <name type="scientific">Bacillus songklensis</name>
    <dbReference type="NCBI Taxonomy" id="1069116"/>
    <lineage>
        <taxon>Bacteria</taxon>
        <taxon>Bacillati</taxon>
        <taxon>Bacillota</taxon>
        <taxon>Bacilli</taxon>
        <taxon>Bacillales</taxon>
        <taxon>Bacillaceae</taxon>
        <taxon>Bacillus</taxon>
    </lineage>
</organism>
<evidence type="ECO:0000256" key="1">
    <source>
        <dbReference type="SAM" id="SignalP"/>
    </source>
</evidence>
<feature type="chain" id="PRO_5047342205" evidence="1">
    <location>
        <begin position="22"/>
        <end position="43"/>
    </location>
</feature>
<name>A0ABV8B5W1_9BACI</name>
<keyword evidence="3" id="KW-1185">Reference proteome</keyword>
<gene>
    <name evidence="2" type="ORF">ACFOU2_14305</name>
</gene>
<accession>A0ABV8B5W1</accession>
<dbReference type="Proteomes" id="UP001595752">
    <property type="component" value="Unassembled WGS sequence"/>
</dbReference>
<dbReference type="EMBL" id="JBHRZT010000052">
    <property type="protein sequence ID" value="MFC3884601.1"/>
    <property type="molecule type" value="Genomic_DNA"/>
</dbReference>
<comment type="caution">
    <text evidence="2">The sequence shown here is derived from an EMBL/GenBank/DDBJ whole genome shotgun (WGS) entry which is preliminary data.</text>
</comment>
<protein>
    <submittedName>
        <fullName evidence="2">Uncharacterized protein</fullName>
    </submittedName>
</protein>
<dbReference type="RefSeq" id="WP_377916188.1">
    <property type="nucleotide sequence ID" value="NZ_JBHRZT010000052.1"/>
</dbReference>
<evidence type="ECO:0000313" key="3">
    <source>
        <dbReference type="Proteomes" id="UP001595752"/>
    </source>
</evidence>
<evidence type="ECO:0000313" key="2">
    <source>
        <dbReference type="EMBL" id="MFC3884601.1"/>
    </source>
</evidence>